<evidence type="ECO:0000256" key="5">
    <source>
        <dbReference type="ARBA" id="ARBA00022884"/>
    </source>
</evidence>
<dbReference type="GO" id="GO:0003723">
    <property type="term" value="F:RNA binding"/>
    <property type="evidence" value="ECO:0007669"/>
    <property type="project" value="UniProtKB-KW"/>
</dbReference>
<keyword evidence="5" id="KW-0694">RNA-binding</keyword>
<comment type="caution">
    <text evidence="8">The sequence shown here is derived from an EMBL/GenBank/DDBJ whole genome shotgun (WGS) entry which is preliminary data.</text>
</comment>
<dbReference type="PANTHER" id="PTHR30001">
    <property type="entry name" value="RIBONUCLEASE"/>
    <property type="match status" value="1"/>
</dbReference>
<dbReference type="RefSeq" id="WP_107585078.1">
    <property type="nucleotide sequence ID" value="NZ_PZJJ01000015.1"/>
</dbReference>
<evidence type="ECO:0000256" key="4">
    <source>
        <dbReference type="ARBA" id="ARBA00022842"/>
    </source>
</evidence>
<evidence type="ECO:0000256" key="2">
    <source>
        <dbReference type="ARBA" id="ARBA00022723"/>
    </source>
</evidence>
<evidence type="ECO:0000313" key="9">
    <source>
        <dbReference type="Proteomes" id="UP000240509"/>
    </source>
</evidence>
<keyword evidence="9" id="KW-1185">Reference proteome</keyword>
<dbReference type="GO" id="GO:0046872">
    <property type="term" value="F:metal ion binding"/>
    <property type="evidence" value="ECO:0007669"/>
    <property type="project" value="UniProtKB-KW"/>
</dbReference>
<dbReference type="GO" id="GO:0005737">
    <property type="term" value="C:cytoplasm"/>
    <property type="evidence" value="ECO:0007669"/>
    <property type="project" value="TreeGrafter"/>
</dbReference>
<dbReference type="GO" id="GO:0016787">
    <property type="term" value="F:hydrolase activity"/>
    <property type="evidence" value="ECO:0007669"/>
    <property type="project" value="UniProtKB-KW"/>
</dbReference>
<dbReference type="Pfam" id="PF10150">
    <property type="entry name" value="RNase_E_G"/>
    <property type="match status" value="1"/>
</dbReference>
<comment type="cofactor">
    <cofactor evidence="1">
        <name>Mg(2+)</name>
        <dbReference type="ChEBI" id="CHEBI:18420"/>
    </cofactor>
</comment>
<proteinExistence type="predicted"/>
<keyword evidence="3" id="KW-0378">Hydrolase</keyword>
<dbReference type="InterPro" id="IPR004659">
    <property type="entry name" value="RNase_E/G"/>
</dbReference>
<dbReference type="CDD" id="cd04453">
    <property type="entry name" value="S1_RNase_E"/>
    <property type="match status" value="1"/>
</dbReference>
<sequence length="485" mass="54470">MKRRIIVEQTPDGRRGAVLEEGKVQEWLLDDPEAPLREGMIVSGKVDRVMKAMDAAFIDVGTGKHGYIHKKELPEHQQWKLDQEGTEPAVTSMLQQGQNVLVQVKKEAAGSKGPTLTRLLSLPGSFLIYLPYGGYTAISKKLDDDTRAELRASAKSWLTGKEGVIVRTNAAGVERETLEAEFDALKEKFQYIQQAFPSAPGKIYLDQSSINARVERDFMLEEETSLETNDAGLARMWKKIVPDEERVIWHHTPDLFAQENLDKEMEKSLRPFVWTKSGSSLLIEQTEAMTVIDVNSGKFTGRGGGELSGTALEVNKNAAAEIARQLRLRNIGGIVMIDFIDMKTDRQREEVLHVLKESVKKDRTITNVAGFTSLGCVEMTRKQSRRTLQEMMTRPCPVCSGSGRVIREEELIRDMTKTLSALNVEAVLVDCAPQLYRKLPVLAEQKQDLPHIFIRETTETSSFQIAQTGTEKELQDKGKRILENN</sequence>
<feature type="compositionally biased region" description="Basic and acidic residues" evidence="6">
    <location>
        <begin position="470"/>
        <end position="485"/>
    </location>
</feature>
<organism evidence="8 9">
    <name type="scientific">Alkalicoccus saliphilus</name>
    <dbReference type="NCBI Taxonomy" id="200989"/>
    <lineage>
        <taxon>Bacteria</taxon>
        <taxon>Bacillati</taxon>
        <taxon>Bacillota</taxon>
        <taxon>Bacilli</taxon>
        <taxon>Bacillales</taxon>
        <taxon>Bacillaceae</taxon>
        <taxon>Alkalicoccus</taxon>
    </lineage>
</organism>
<evidence type="ECO:0000313" key="8">
    <source>
        <dbReference type="EMBL" id="PTL38666.1"/>
    </source>
</evidence>
<evidence type="ECO:0000259" key="7">
    <source>
        <dbReference type="PROSITE" id="PS50126"/>
    </source>
</evidence>
<dbReference type="PANTHER" id="PTHR30001:SF0">
    <property type="entry name" value="RIBONUCLEASE G"/>
    <property type="match status" value="1"/>
</dbReference>
<evidence type="ECO:0000256" key="3">
    <source>
        <dbReference type="ARBA" id="ARBA00022801"/>
    </source>
</evidence>
<feature type="domain" description="S1 motif" evidence="7">
    <location>
        <begin position="39"/>
        <end position="119"/>
    </location>
</feature>
<dbReference type="SUPFAM" id="SSF50249">
    <property type="entry name" value="Nucleic acid-binding proteins"/>
    <property type="match status" value="1"/>
</dbReference>
<dbReference type="NCBIfam" id="TIGR00757">
    <property type="entry name" value="RNaseEG"/>
    <property type="match status" value="1"/>
</dbReference>
<keyword evidence="2" id="KW-0479">Metal-binding</keyword>
<dbReference type="InterPro" id="IPR003029">
    <property type="entry name" value="S1_domain"/>
</dbReference>
<evidence type="ECO:0000256" key="1">
    <source>
        <dbReference type="ARBA" id="ARBA00001946"/>
    </source>
</evidence>
<dbReference type="OrthoDB" id="9804278at2"/>
<dbReference type="EMBL" id="PZJJ01000015">
    <property type="protein sequence ID" value="PTL38666.1"/>
    <property type="molecule type" value="Genomic_DNA"/>
</dbReference>
<dbReference type="Pfam" id="PF00575">
    <property type="entry name" value="S1"/>
    <property type="match status" value="1"/>
</dbReference>
<gene>
    <name evidence="8" type="ORF">C6Y45_09940</name>
</gene>
<keyword evidence="4" id="KW-0460">Magnesium</keyword>
<dbReference type="InterPro" id="IPR012340">
    <property type="entry name" value="NA-bd_OB-fold"/>
</dbReference>
<dbReference type="SMART" id="SM00316">
    <property type="entry name" value="S1"/>
    <property type="match status" value="1"/>
</dbReference>
<dbReference type="InterPro" id="IPR019307">
    <property type="entry name" value="RNA-bd_AU-1/RNase_E/G"/>
</dbReference>
<dbReference type="Proteomes" id="UP000240509">
    <property type="component" value="Unassembled WGS sequence"/>
</dbReference>
<reference evidence="8 9" key="1">
    <citation type="submission" date="2018-03" db="EMBL/GenBank/DDBJ databases">
        <title>Alkalicoccus saliphilus sp. nov., isolated from a mineral pool.</title>
        <authorList>
            <person name="Zhao B."/>
        </authorList>
    </citation>
    <scope>NUCLEOTIDE SEQUENCE [LARGE SCALE GENOMIC DNA]</scope>
    <source>
        <strain evidence="8 9">6AG</strain>
    </source>
</reference>
<dbReference type="PROSITE" id="PS50126">
    <property type="entry name" value="S1"/>
    <property type="match status" value="1"/>
</dbReference>
<accession>A0A2T4U5J5</accession>
<dbReference type="GO" id="GO:0006364">
    <property type="term" value="P:rRNA processing"/>
    <property type="evidence" value="ECO:0007669"/>
    <property type="project" value="TreeGrafter"/>
</dbReference>
<dbReference type="AlphaFoldDB" id="A0A2T4U5J5"/>
<dbReference type="GO" id="GO:0004540">
    <property type="term" value="F:RNA nuclease activity"/>
    <property type="evidence" value="ECO:0007669"/>
    <property type="project" value="InterPro"/>
</dbReference>
<feature type="region of interest" description="Disordered" evidence="6">
    <location>
        <begin position="466"/>
        <end position="485"/>
    </location>
</feature>
<evidence type="ECO:0000256" key="6">
    <source>
        <dbReference type="SAM" id="MobiDB-lite"/>
    </source>
</evidence>
<name>A0A2T4U5J5_9BACI</name>
<dbReference type="Gene3D" id="2.40.50.140">
    <property type="entry name" value="Nucleic acid-binding proteins"/>
    <property type="match status" value="1"/>
</dbReference>
<protein>
    <recommendedName>
        <fullName evidence="7">S1 motif domain-containing protein</fullName>
    </recommendedName>
</protein>